<feature type="domain" description="Fibronectin type-III" evidence="25">
    <location>
        <begin position="1168"/>
        <end position="1262"/>
    </location>
</feature>
<comment type="subcellular location">
    <subcellularLocation>
        <location evidence="3">Cell membrane</location>
        <topology evidence="3">Multi-pass membrane protein</topology>
    </subcellularLocation>
    <subcellularLocation>
        <location evidence="1">Membrane</location>
        <topology evidence="1">Single-pass type I membrane protein</topology>
    </subcellularLocation>
    <subcellularLocation>
        <location evidence="2">Secreted</location>
    </subcellularLocation>
</comment>
<feature type="domain" description="Fibronectin type-III" evidence="25">
    <location>
        <begin position="1551"/>
        <end position="1646"/>
    </location>
</feature>
<dbReference type="Pfam" id="PF14670">
    <property type="entry name" value="FXa_inhibition"/>
    <property type="match status" value="4"/>
</dbReference>
<feature type="domain" description="EGF-like" evidence="21">
    <location>
        <begin position="120"/>
        <end position="163"/>
    </location>
</feature>
<keyword evidence="10 20" id="KW-0732">Signal</keyword>
<feature type="domain" description="EGF-like" evidence="21">
    <location>
        <begin position="327"/>
        <end position="367"/>
    </location>
</feature>
<feature type="domain" description="EGF-like" evidence="21">
    <location>
        <begin position="1928"/>
        <end position="1964"/>
    </location>
</feature>
<keyword evidence="28" id="KW-1185">Reference proteome</keyword>
<feature type="disulfide bond" evidence="18">
    <location>
        <begin position="88"/>
        <end position="100"/>
    </location>
</feature>
<dbReference type="PROSITE" id="PS50026">
    <property type="entry name" value="EGF_3"/>
    <property type="match status" value="10"/>
</dbReference>
<evidence type="ECO:0000256" key="8">
    <source>
        <dbReference type="ARBA" id="ARBA00022583"/>
    </source>
</evidence>
<feature type="disulfide bond" evidence="17">
    <location>
        <begin position="413"/>
        <end position="423"/>
    </location>
</feature>
<dbReference type="PROSITE" id="PS01186">
    <property type="entry name" value="EGF_2"/>
    <property type="match status" value="12"/>
</dbReference>
<dbReference type="PROSITE" id="PS01187">
    <property type="entry name" value="EGF_CA"/>
    <property type="match status" value="5"/>
</dbReference>
<dbReference type="PRINTS" id="PR00014">
    <property type="entry name" value="FNTYPEIII"/>
</dbReference>
<dbReference type="FunFam" id="2.10.25.10:FF:000122">
    <property type="entry name" value="Protein crumbs homolog 2"/>
    <property type="match status" value="1"/>
</dbReference>
<feature type="transmembrane region" description="Helical" evidence="19">
    <location>
        <begin position="2445"/>
        <end position="2470"/>
    </location>
</feature>
<feature type="transmembrane region" description="Helical" evidence="19">
    <location>
        <begin position="2476"/>
        <end position="2505"/>
    </location>
</feature>
<feature type="domain" description="GAIN-B" evidence="22">
    <location>
        <begin position="2237"/>
        <end position="2401"/>
    </location>
</feature>
<proteinExistence type="predicted"/>
<dbReference type="InterPro" id="IPR046338">
    <property type="entry name" value="GAIN_dom_sf"/>
</dbReference>
<feature type="transmembrane region" description="Helical" evidence="19">
    <location>
        <begin position="2512"/>
        <end position="2534"/>
    </location>
</feature>
<feature type="disulfide bond" evidence="17">
    <location>
        <begin position="1879"/>
        <end position="1888"/>
    </location>
</feature>
<keyword evidence="16" id="KW-0325">Glycoprotein</keyword>
<comment type="caution">
    <text evidence="27">The sequence shown here is derived from an EMBL/GenBank/DDBJ whole genome shotgun (WGS) entry which is preliminary data.</text>
</comment>
<keyword evidence="5" id="KW-1003">Cell membrane</keyword>
<evidence type="ECO:0000259" key="21">
    <source>
        <dbReference type="PROSITE" id="PS50026"/>
    </source>
</evidence>
<evidence type="ECO:0000259" key="24">
    <source>
        <dbReference type="PROSITE" id="PS50261"/>
    </source>
</evidence>
<feature type="disulfide bond" evidence="17">
    <location>
        <begin position="1895"/>
        <end position="1905"/>
    </location>
</feature>
<feature type="domain" description="Fibronectin type-III" evidence="25">
    <location>
        <begin position="1267"/>
        <end position="1357"/>
    </location>
</feature>
<dbReference type="CDD" id="cd00054">
    <property type="entry name" value="EGF_CA"/>
    <property type="match status" value="9"/>
</dbReference>
<feature type="domain" description="Fibronectin type-III" evidence="25">
    <location>
        <begin position="676"/>
        <end position="768"/>
    </location>
</feature>
<dbReference type="PROSITE" id="PS51051">
    <property type="entry name" value="DSL"/>
    <property type="match status" value="1"/>
</dbReference>
<dbReference type="InterPro" id="IPR000152">
    <property type="entry name" value="EGF-type_Asp/Asn_hydroxyl_site"/>
</dbReference>
<evidence type="ECO:0000256" key="1">
    <source>
        <dbReference type="ARBA" id="ARBA00004479"/>
    </source>
</evidence>
<feature type="domain" description="EGF-like" evidence="21">
    <location>
        <begin position="1845"/>
        <end position="1889"/>
    </location>
</feature>
<dbReference type="InterPro" id="IPR000203">
    <property type="entry name" value="GPS"/>
</dbReference>
<feature type="domain" description="EGF-like" evidence="21">
    <location>
        <begin position="246"/>
        <end position="286"/>
    </location>
</feature>
<dbReference type="PROSITE" id="PS00022">
    <property type="entry name" value="EGF_1"/>
    <property type="match status" value="5"/>
</dbReference>
<dbReference type="PROSITE" id="PS50227">
    <property type="entry name" value="G_PROTEIN_RECEP_F2_3"/>
    <property type="match status" value="1"/>
</dbReference>
<feature type="disulfide bond" evidence="18">
    <location>
        <begin position="75"/>
        <end position="84"/>
    </location>
</feature>
<dbReference type="Gene3D" id="2.10.25.10">
    <property type="entry name" value="Laminin"/>
    <property type="match status" value="15"/>
</dbReference>
<dbReference type="InterPro" id="IPR001881">
    <property type="entry name" value="EGF-like_Ca-bd_dom"/>
</dbReference>
<feature type="disulfide bond" evidence="17">
    <location>
        <begin position="1990"/>
        <end position="1999"/>
    </location>
</feature>
<dbReference type="FunFam" id="2.60.40.10:FF:000028">
    <property type="entry name" value="Neuronal cell adhesion molecule"/>
    <property type="match status" value="3"/>
</dbReference>
<reference evidence="27 28" key="1">
    <citation type="journal article" date="2023" name="BMC Biol.">
        <title>The compact genome of the sponge Oopsacas minuta (Hexactinellida) is lacking key metazoan core genes.</title>
        <authorList>
            <person name="Santini S."/>
            <person name="Schenkelaars Q."/>
            <person name="Jourda C."/>
            <person name="Duchesne M."/>
            <person name="Belahbib H."/>
            <person name="Rocher C."/>
            <person name="Selva M."/>
            <person name="Riesgo A."/>
            <person name="Vervoort M."/>
            <person name="Leys S.P."/>
            <person name="Kodjabachian L."/>
            <person name="Le Bivic A."/>
            <person name="Borchiellini C."/>
            <person name="Claverie J.M."/>
            <person name="Renard E."/>
        </authorList>
    </citation>
    <scope>NUCLEOTIDE SEQUENCE [LARGE SCALE GENOMIC DNA]</scope>
    <source>
        <strain evidence="27">SPO-2</strain>
    </source>
</reference>
<dbReference type="SUPFAM" id="SSF57184">
    <property type="entry name" value="Growth factor receptor domain"/>
    <property type="match status" value="3"/>
</dbReference>
<feature type="chain" id="PRO_5043574645" evidence="20">
    <location>
        <begin position="23"/>
        <end position="2788"/>
    </location>
</feature>
<evidence type="ECO:0000256" key="12">
    <source>
        <dbReference type="ARBA" id="ARBA00022989"/>
    </source>
</evidence>
<dbReference type="SMART" id="SM00051">
    <property type="entry name" value="DSL"/>
    <property type="match status" value="1"/>
</dbReference>
<feature type="domain" description="Fibronectin type-III" evidence="25">
    <location>
        <begin position="1068"/>
        <end position="1163"/>
    </location>
</feature>
<feature type="domain" description="Fibronectin type-III" evidence="25">
    <location>
        <begin position="770"/>
        <end position="871"/>
    </location>
</feature>
<feature type="domain" description="DSL" evidence="26">
    <location>
        <begin position="73"/>
        <end position="117"/>
    </location>
</feature>
<dbReference type="PANTHER" id="PTHR47333:SF4">
    <property type="entry name" value="EGF-LIKE DOMAIN-CONTAINING PROTEIN"/>
    <property type="match status" value="1"/>
</dbReference>
<feature type="disulfide bond" evidence="18">
    <location>
        <begin position="108"/>
        <end position="117"/>
    </location>
</feature>
<evidence type="ECO:0000313" key="28">
    <source>
        <dbReference type="Proteomes" id="UP001165289"/>
    </source>
</evidence>
<dbReference type="InterPro" id="IPR017981">
    <property type="entry name" value="GPCR_2-like_7TM"/>
</dbReference>
<evidence type="ECO:0000256" key="18">
    <source>
        <dbReference type="PROSITE-ProRule" id="PRU00377"/>
    </source>
</evidence>
<evidence type="ECO:0000256" key="5">
    <source>
        <dbReference type="ARBA" id="ARBA00022475"/>
    </source>
</evidence>
<dbReference type="FunFam" id="2.10.25.10:FF:000240">
    <property type="entry name" value="Vitamin K-dependent protein S"/>
    <property type="match status" value="4"/>
</dbReference>
<evidence type="ECO:0000256" key="17">
    <source>
        <dbReference type="PROSITE-ProRule" id="PRU00076"/>
    </source>
</evidence>
<dbReference type="InterPro" id="IPR009030">
    <property type="entry name" value="Growth_fac_rcpt_cys_sf"/>
</dbReference>
<dbReference type="Pfam" id="PF07645">
    <property type="entry name" value="EGF_CA"/>
    <property type="match status" value="4"/>
</dbReference>
<feature type="transmembrane region" description="Helical" evidence="19">
    <location>
        <begin position="2624"/>
        <end position="2645"/>
    </location>
</feature>
<feature type="signal peptide" evidence="20">
    <location>
        <begin position="1"/>
        <end position="22"/>
    </location>
</feature>
<dbReference type="Pfam" id="PF00041">
    <property type="entry name" value="fn3"/>
    <property type="match status" value="12"/>
</dbReference>
<protein>
    <submittedName>
        <fullName evidence="27">EGF-like domain-containing protein</fullName>
    </submittedName>
</protein>
<evidence type="ECO:0000256" key="10">
    <source>
        <dbReference type="ARBA" id="ARBA00022729"/>
    </source>
</evidence>
<dbReference type="SMART" id="SM00303">
    <property type="entry name" value="GPS"/>
    <property type="match status" value="1"/>
</dbReference>
<feature type="domain" description="Fibronectin type-III" evidence="25">
    <location>
        <begin position="1750"/>
        <end position="1845"/>
    </location>
</feature>
<feature type="domain" description="Fibronectin type-III" evidence="25">
    <location>
        <begin position="1461"/>
        <end position="1546"/>
    </location>
</feature>
<accession>A0AAV7JYB4</accession>
<evidence type="ECO:0000259" key="26">
    <source>
        <dbReference type="PROSITE" id="PS51051"/>
    </source>
</evidence>
<evidence type="ECO:0000256" key="7">
    <source>
        <dbReference type="ARBA" id="ARBA00022536"/>
    </source>
</evidence>
<evidence type="ECO:0000256" key="9">
    <source>
        <dbReference type="ARBA" id="ARBA00022692"/>
    </source>
</evidence>
<keyword evidence="8" id="KW-0254">Endocytosis</keyword>
<feature type="domain" description="EGF-like" evidence="21">
    <location>
        <begin position="490"/>
        <end position="532"/>
    </location>
</feature>
<evidence type="ECO:0000256" key="15">
    <source>
        <dbReference type="ARBA" id="ARBA00023170"/>
    </source>
</evidence>
<keyword evidence="9 19" id="KW-0812">Transmembrane</keyword>
<evidence type="ECO:0000256" key="3">
    <source>
        <dbReference type="ARBA" id="ARBA00004651"/>
    </source>
</evidence>
<evidence type="ECO:0000256" key="14">
    <source>
        <dbReference type="ARBA" id="ARBA00023157"/>
    </source>
</evidence>
<keyword evidence="4" id="KW-0217">Developmental protein</keyword>
<keyword evidence="6" id="KW-0964">Secreted</keyword>
<dbReference type="InterPro" id="IPR003961">
    <property type="entry name" value="FN3_dom"/>
</dbReference>
<organism evidence="27 28">
    <name type="scientific">Oopsacas minuta</name>
    <dbReference type="NCBI Taxonomy" id="111878"/>
    <lineage>
        <taxon>Eukaryota</taxon>
        <taxon>Metazoa</taxon>
        <taxon>Porifera</taxon>
        <taxon>Hexactinellida</taxon>
        <taxon>Hexasterophora</taxon>
        <taxon>Lyssacinosida</taxon>
        <taxon>Leucopsacidae</taxon>
        <taxon>Oopsacas</taxon>
    </lineage>
</organism>
<sequence length="2788" mass="309090">MRISIGILFSCIFLLNVGRIRVEVEEWDDDGGWSNNDFIHTYKWYITWNYASSSWSTSRKSRKNGYFEIKYRFQCDTDYYGSLCTTYCKARNDYYGHYTCLSTGAKQCLSGWTGTYCTYDVNECTAGLDTCHSVTEYCKNVGSGGGYTCECATGYQKSGSSCVNINECSSSSGGCSHYCYDSQGSFTCGCRTGYYLSSSGKYCYDTNECSTDNGGCDHRCYDTTGSFYCRCNTGYVLSSNGKTCYDTNECSVNTDGCHHYCQNTAGSYYCDCYDGYRLSSSGKTCDEINECTENTDNCAQNCLNTAGSYTCSCNSGFTLSSGRYCNDVNECSNGNGGCAHTCTNTHGSFTCSCNTGYYLSSNSRSCLDTNECGTNNGGCSHICTNTAGSFACSCRSGYYLSSNKRSCYDINECTQTHGCDHSCLNSAGSYSCQCSTGYILGLDQKSCQDINECSQVPRICSQQCTDTMGSYTCACITGYRLDTDEKTCNDIDECAEDATLCPSPKTCVNQPGSYKCDCLSGYQLLQNPERCVDINECSTGTNVCEQTCTNLIGSYECGCNTNYYLSNTYSCDIITFTVAIASFDVTSIDAKLYLSILFSPSTSRVSVTNQVHTLDVSFGNGNYEVTSPTSSYYPITNSNLKPYRYYSFYITTSGVLYSADSIYYTIRTLESYPSAPPENIRVTDITSNSIRIEWAAPPSPDRNGILTGYTIDYKMTEDTLYTTVIETLTEITLTNLNEFTEYQVRISASTSVGLGPYSNLMNITTNEGVPISPPEIEVTYVGAKSINLTLTPPSADNTNGIITQYQVAYYAQVLDQLRSIEILPDAIWTSPVELTLAQLEENVAYQIKARIWTKIGSGPYSGEVIYKTMSAPPSGAAQNITFFSVQSTSLVIHWYSPPDRDLNSDSISYRVQYFGNNFDTNIRTETTSETEIMLTGLQEWEVYTVSICSYNNLGNGPCEVVEIRTLESAPSGHPRSVTAIALHDTALKIFWNSVEESETNGLILEYEVRVNGTHHDNHSYLYSTNLTIITITGLEEYELYSVEVRAVNSLGVGPYSNVVEVRTHQDVPAGSPRELEGTPNITSILLTWVTPLAVDINGEITSYEVHYVGTFKDMLNRTASSNNTVYTLYQLYVDETYMIQVRAYTSIGPGPYSSWIAIRTLEDAPSDPPQGVTTIAHSSTEIEVVWMPPVKRGQNGIIVGYEVYISGLSSNYSRIFYVSGGINVFMFTSLKPYHEYSISIAAVTEAGVGPFSSPIVERCLQDIPGAAPTLLMLNNITSRTVSISWTPVSNVAINGVLIHYELEISSFESIIKIEPGLTSYSVYGLSPNTEYSIRIAAETSPGTGPYTPLLNFTTSEEAPSVGPTIDSVNSITSTTFVVTWSLTPDTSRNGDITGYEISVTESLTNLQVYDKISAASDTMILVTELNEYTRYRVSVIAINNAGSSPSTLISIETAQSRPTSPPQYIHSIVNTTCIELSWFSPIESNQNGIITGYEIQVNQIIYFTNSTHYILKKLEEAFHYVIQIRAITIVGVGPFSTAINLATLPASPSAPPQDVNVSSISSDKILVNWNPISYLEQNGHILQYIVYYWQSNASNATHDMFSTDNSTQISIPSLKPYTYYSIYVLARNIIGASPHSKTVTIRTMESIPNAAPGNFTVHIISPTSVRLTWNQIPSYSKNGVIIHQTITYFASEILTEEQNININSEWTNFTMTNFHPSITYQFSIHASTSIGNGPRSYVNITMPESNPSAAPDNVMISNVLTGFHVEWNELSIEDRNGEISLYHALLTFISNGTEQGTIQIFNSTIPEMNITNLTPSTRYTIQVRAMTSAGPGPYSETLEALTAPDGLECFGYFSLYQKEPCSNGAVCKQKEVHEFSCDCVAGYEGVLCENEIDECQTNYCESGECVDLLNNFTCNCFVGYTGRLCEVEINECLSEPCLNGGACIDHVDDYECICTDEYLGPVCEYFNQCLENPCQHGSCTPNLDNYDCKCETGFAGENCQYNINDCEDVICGNGGECLDGISKFDCTCYYGYKGRYCQYPRSELTCESEKISRINWPATEYSQTAIMPCQYIDPSFMEGNASRVCSIAGVWEEANLDDCIRNPFEILSTHLHDYNDIFGDSTQINSNNISAVVQNTAFIVCGRSILSPEEIELTLNLTTYALNSILNLDFVTKRSLIASLNDRFLCIFSTLVSIQNIEFFTQEYQNMTNNLFNALELFSNLNAKTSNSSCISITSDNILLLVREIDITLNSSDFNLISNCEQTNSTIIEDNMLSFPSSLTNALLDSNSKLGVSVMYSNNLGRILTQISSGFYSDFVPASTLVMVELATDIPNQLRNPIHINFALLDTQSSYYNTHCVYWDTALYGWSSIGLDVYDITNDSVTCSSAHLSTFMVLTEPITAVNPIDVILNYIVYGISGIAVMCLLLSIILLTFLGRELLESDIYIAQFSLCVSILLFLISHVIGILNYSLIQEHCNIIAMVVYFCSLSSTTCFLADGAAICFKFVLPKMKRRIHIILLILGWIVPIPLTVFRVVFDSDNLGVKDQHCWLSKEISIIWSMIEPILVIFFITFIVLIISLIRCCVYRNIELVRVAKFSLSSHFLLAPFMIAPWVVTLVNIYIPVPYYRWVCTSFIAVLGFLFFMLYAVRNNSIRSKFSRSKVRSKKISEMVDRAVINADPPSHLLEYGDIPHVLAYNNPIYDETNEIKDSMEGATPNLKEKMLDEFPEKGESYHNPVCENIYSEVTQLRSNSTNPFESERLSSSLSALDRGSVTNNVTSLHKKLVASTVRL</sequence>
<evidence type="ECO:0000256" key="2">
    <source>
        <dbReference type="ARBA" id="ARBA00004613"/>
    </source>
</evidence>
<dbReference type="FunFam" id="2.10.25.10:FF:000009">
    <property type="entry name" value="Low-density lipoprotein receptor isoform 1"/>
    <property type="match status" value="1"/>
</dbReference>
<feature type="transmembrane region" description="Helical" evidence="19">
    <location>
        <begin position="2554"/>
        <end position="2578"/>
    </location>
</feature>
<dbReference type="GO" id="GO:0007166">
    <property type="term" value="P:cell surface receptor signaling pathway"/>
    <property type="evidence" value="ECO:0007669"/>
    <property type="project" value="InterPro"/>
</dbReference>
<evidence type="ECO:0000256" key="13">
    <source>
        <dbReference type="ARBA" id="ARBA00023136"/>
    </source>
</evidence>
<dbReference type="Gene3D" id="2.60.40.10">
    <property type="entry name" value="Immunoglobulins"/>
    <property type="match status" value="12"/>
</dbReference>
<feature type="disulfide bond" evidence="17">
    <location>
        <begin position="1916"/>
        <end position="1925"/>
    </location>
</feature>
<dbReference type="PROSITE" id="PS50853">
    <property type="entry name" value="FN3"/>
    <property type="match status" value="12"/>
</dbReference>
<dbReference type="GO" id="GO:0005576">
    <property type="term" value="C:extracellular region"/>
    <property type="evidence" value="ECO:0007669"/>
    <property type="project" value="UniProtKB-SubCell"/>
</dbReference>
<feature type="domain" description="EGF-like" evidence="21">
    <location>
        <begin position="1891"/>
        <end position="1926"/>
    </location>
</feature>
<evidence type="ECO:0000259" key="22">
    <source>
        <dbReference type="PROSITE" id="PS50221"/>
    </source>
</evidence>
<dbReference type="InterPro" id="IPR018097">
    <property type="entry name" value="EGF_Ca-bd_CS"/>
</dbReference>
<feature type="disulfide bond" evidence="17">
    <location>
        <begin position="2028"/>
        <end position="2037"/>
    </location>
</feature>
<feature type="disulfide bond" evidence="17">
    <location>
        <begin position="1954"/>
        <end position="1963"/>
    </location>
</feature>
<dbReference type="PANTHER" id="PTHR47333">
    <property type="entry name" value="VON WILLEBRAND FACTOR C AND EGF DOMAIN-CONTAINING PROTEIN"/>
    <property type="match status" value="1"/>
</dbReference>
<feature type="domain" description="Fibronectin type-III" evidence="25">
    <location>
        <begin position="876"/>
        <end position="968"/>
    </location>
</feature>
<dbReference type="Pfam" id="PF12662">
    <property type="entry name" value="cEGF"/>
    <property type="match status" value="2"/>
</dbReference>
<dbReference type="GO" id="GO:0004930">
    <property type="term" value="F:G protein-coupled receptor activity"/>
    <property type="evidence" value="ECO:0007669"/>
    <property type="project" value="InterPro"/>
</dbReference>
<gene>
    <name evidence="27" type="ORF">LOD99_3309</name>
</gene>
<dbReference type="SMART" id="SM00008">
    <property type="entry name" value="HormR"/>
    <property type="match status" value="1"/>
</dbReference>
<dbReference type="InterPro" id="IPR049883">
    <property type="entry name" value="NOTCH1_EGF-like"/>
</dbReference>
<dbReference type="InterPro" id="IPR057244">
    <property type="entry name" value="GAIN_B"/>
</dbReference>
<name>A0AAV7JYB4_9METZ</name>
<feature type="domain" description="EGF-like" evidence="21">
    <location>
        <begin position="2002"/>
        <end position="2038"/>
    </location>
</feature>
<feature type="domain" description="Fibronectin type-III" evidence="25">
    <location>
        <begin position="1362"/>
        <end position="1459"/>
    </location>
</feature>
<dbReference type="InterPro" id="IPR026823">
    <property type="entry name" value="cEGF"/>
</dbReference>
<dbReference type="Gene3D" id="1.20.1070.10">
    <property type="entry name" value="Rhodopsin 7-helix transmembrane proteins"/>
    <property type="match status" value="1"/>
</dbReference>
<keyword evidence="13 19" id="KW-0472">Membrane</keyword>
<dbReference type="GO" id="GO:0006897">
    <property type="term" value="P:endocytosis"/>
    <property type="evidence" value="ECO:0007669"/>
    <property type="project" value="UniProtKB-KW"/>
</dbReference>
<dbReference type="Proteomes" id="UP001165289">
    <property type="component" value="Unassembled WGS sequence"/>
</dbReference>
<dbReference type="FunFam" id="2.10.25.10:FF:000472">
    <property type="entry name" value="Uncharacterized protein, isoform A"/>
    <property type="match status" value="1"/>
</dbReference>
<dbReference type="SMART" id="SM00179">
    <property type="entry name" value="EGF_CA"/>
    <property type="match status" value="16"/>
</dbReference>
<feature type="domain" description="EGF-like" evidence="21">
    <location>
        <begin position="409"/>
        <end position="448"/>
    </location>
</feature>
<dbReference type="FunFam" id="2.60.40.10:FF:000551">
    <property type="entry name" value="Protogenin A"/>
    <property type="match status" value="1"/>
</dbReference>
<dbReference type="InterPro" id="IPR000832">
    <property type="entry name" value="GPCR_2_secretin-like"/>
</dbReference>
<feature type="transmembrane region" description="Helical" evidence="19">
    <location>
        <begin position="2410"/>
        <end position="2433"/>
    </location>
</feature>
<dbReference type="SMART" id="SM00181">
    <property type="entry name" value="EGF"/>
    <property type="match status" value="16"/>
</dbReference>
<dbReference type="InterPro" id="IPR052080">
    <property type="entry name" value="vWF_C/EGF_Fibrillin"/>
</dbReference>
<dbReference type="InterPro" id="IPR000742">
    <property type="entry name" value="EGF"/>
</dbReference>
<keyword evidence="11" id="KW-0677">Repeat</keyword>
<feature type="domain" description="G-protein coupled receptors family 2 profile 2" evidence="24">
    <location>
        <begin position="2408"/>
        <end position="2647"/>
    </location>
</feature>
<dbReference type="CDD" id="cd00063">
    <property type="entry name" value="FN3"/>
    <property type="match status" value="11"/>
</dbReference>
<dbReference type="PROSITE" id="PS50261">
    <property type="entry name" value="G_PROTEIN_RECEP_F2_4"/>
    <property type="match status" value="1"/>
</dbReference>
<dbReference type="InterPro" id="IPR001774">
    <property type="entry name" value="DSL"/>
</dbReference>
<evidence type="ECO:0000256" key="20">
    <source>
        <dbReference type="SAM" id="SignalP"/>
    </source>
</evidence>
<dbReference type="GO" id="GO:0005509">
    <property type="term" value="F:calcium ion binding"/>
    <property type="evidence" value="ECO:0007669"/>
    <property type="project" value="InterPro"/>
</dbReference>
<feature type="domain" description="Fibronectin type-III" evidence="25">
    <location>
        <begin position="973"/>
        <end position="1066"/>
    </location>
</feature>
<evidence type="ECO:0000259" key="23">
    <source>
        <dbReference type="PROSITE" id="PS50227"/>
    </source>
</evidence>
<evidence type="ECO:0000313" key="27">
    <source>
        <dbReference type="EMBL" id="KAI6653805.1"/>
    </source>
</evidence>
<dbReference type="SUPFAM" id="SSF57196">
    <property type="entry name" value="EGF/Laminin"/>
    <property type="match status" value="6"/>
</dbReference>
<feature type="domain" description="EGF-like" evidence="21">
    <location>
        <begin position="1965"/>
        <end position="2000"/>
    </location>
</feature>
<evidence type="ECO:0000256" key="19">
    <source>
        <dbReference type="SAM" id="Phobius"/>
    </source>
</evidence>
<dbReference type="PROSITE" id="PS50221">
    <property type="entry name" value="GAIN_B"/>
    <property type="match status" value="1"/>
</dbReference>
<dbReference type="FunFam" id="2.10.25.10:FF:000014">
    <property type="entry name" value="Latent-transforming growth factor beta-binding protein 3"/>
    <property type="match status" value="1"/>
</dbReference>
<evidence type="ECO:0000256" key="4">
    <source>
        <dbReference type="ARBA" id="ARBA00022473"/>
    </source>
</evidence>
<dbReference type="Gene3D" id="2.60.220.50">
    <property type="match status" value="1"/>
</dbReference>
<feature type="transmembrane region" description="Helical" evidence="19">
    <location>
        <begin position="2599"/>
        <end position="2618"/>
    </location>
</feature>
<comment type="caution">
    <text evidence="17">Lacks conserved residue(s) required for the propagation of feature annotation.</text>
</comment>
<dbReference type="PROSITE" id="PS00010">
    <property type="entry name" value="ASX_HYDROXYL"/>
    <property type="match status" value="9"/>
</dbReference>
<feature type="disulfide bond" evidence="17">
    <location>
        <begin position="1969"/>
        <end position="1979"/>
    </location>
</feature>
<dbReference type="Pfam" id="PF00008">
    <property type="entry name" value="EGF"/>
    <property type="match status" value="2"/>
</dbReference>
<dbReference type="InterPro" id="IPR001879">
    <property type="entry name" value="GPCR_2_extracellular_dom"/>
</dbReference>
<feature type="domain" description="G-protein coupled receptors family 2 profile 1" evidence="23">
    <location>
        <begin position="2016"/>
        <end position="2103"/>
    </location>
</feature>
<dbReference type="SUPFAM" id="SSF49265">
    <property type="entry name" value="Fibronectin type III"/>
    <property type="match status" value="8"/>
</dbReference>
<keyword evidence="12 19" id="KW-1133">Transmembrane helix</keyword>
<evidence type="ECO:0000259" key="25">
    <source>
        <dbReference type="PROSITE" id="PS50853"/>
    </source>
</evidence>
<keyword evidence="15" id="KW-0675">Receptor</keyword>
<keyword evidence="14 17" id="KW-1015">Disulfide bond</keyword>
<dbReference type="SMART" id="SM00060">
    <property type="entry name" value="FN3"/>
    <property type="match status" value="12"/>
</dbReference>
<keyword evidence="7 17" id="KW-0245">EGF-like domain</keyword>
<evidence type="ECO:0000256" key="11">
    <source>
        <dbReference type="ARBA" id="ARBA00022737"/>
    </source>
</evidence>
<dbReference type="GO" id="GO:0005886">
    <property type="term" value="C:plasma membrane"/>
    <property type="evidence" value="ECO:0007669"/>
    <property type="project" value="UniProtKB-SubCell"/>
</dbReference>
<dbReference type="InterPro" id="IPR036116">
    <property type="entry name" value="FN3_sf"/>
</dbReference>
<dbReference type="Pfam" id="PF00002">
    <property type="entry name" value="7tm_2"/>
    <property type="match status" value="1"/>
</dbReference>
<feature type="domain" description="Fibronectin type-III" evidence="25">
    <location>
        <begin position="1651"/>
        <end position="1748"/>
    </location>
</feature>
<dbReference type="EMBL" id="JAKMXF010000255">
    <property type="protein sequence ID" value="KAI6653805.1"/>
    <property type="molecule type" value="Genomic_DNA"/>
</dbReference>
<dbReference type="InterPro" id="IPR013783">
    <property type="entry name" value="Ig-like_fold"/>
</dbReference>
<evidence type="ECO:0000256" key="6">
    <source>
        <dbReference type="ARBA" id="ARBA00022525"/>
    </source>
</evidence>
<evidence type="ECO:0000256" key="16">
    <source>
        <dbReference type="ARBA" id="ARBA00023180"/>
    </source>
</evidence>